<reference evidence="13 14" key="1">
    <citation type="submission" date="2016-10" db="EMBL/GenBank/DDBJ databases">
        <title>Genome sequence of Streptomyces sp. MUSC 1.</title>
        <authorList>
            <person name="Lee L.-H."/>
            <person name="Ser H.-L."/>
            <person name="Law J.W.-F."/>
        </authorList>
    </citation>
    <scope>NUCLEOTIDE SEQUENCE [LARGE SCALE GENOMIC DNA]</scope>
    <source>
        <strain evidence="13 14">MUSC 1</strain>
    </source>
</reference>
<evidence type="ECO:0000256" key="1">
    <source>
        <dbReference type="ARBA" id="ARBA00012513"/>
    </source>
</evidence>
<comment type="caution">
    <text evidence="13">The sequence shown here is derived from an EMBL/GenBank/DDBJ whole genome shotgun (WGS) entry which is preliminary data.</text>
</comment>
<dbReference type="PROSITE" id="PS50011">
    <property type="entry name" value="PROTEIN_KINASE_DOM"/>
    <property type="match status" value="1"/>
</dbReference>
<evidence type="ECO:0000256" key="3">
    <source>
        <dbReference type="ARBA" id="ARBA00022574"/>
    </source>
</evidence>
<keyword evidence="2" id="KW-0723">Serine/threonine-protein kinase</keyword>
<dbReference type="PROSITE" id="PS50294">
    <property type="entry name" value="WD_REPEATS_REGION"/>
    <property type="match status" value="2"/>
</dbReference>
<keyword evidence="6 10" id="KW-0547">Nucleotide-binding</keyword>
<evidence type="ECO:0000256" key="9">
    <source>
        <dbReference type="PROSITE-ProRule" id="PRU00221"/>
    </source>
</evidence>
<dbReference type="InterPro" id="IPR000719">
    <property type="entry name" value="Prot_kinase_dom"/>
</dbReference>
<evidence type="ECO:0000256" key="11">
    <source>
        <dbReference type="SAM" id="MobiDB-lite"/>
    </source>
</evidence>
<dbReference type="PROSITE" id="PS00678">
    <property type="entry name" value="WD_REPEATS_1"/>
    <property type="match status" value="1"/>
</dbReference>
<dbReference type="CDD" id="cd14014">
    <property type="entry name" value="STKc_PknB_like"/>
    <property type="match status" value="1"/>
</dbReference>
<evidence type="ECO:0000256" key="10">
    <source>
        <dbReference type="PROSITE-ProRule" id="PRU10141"/>
    </source>
</evidence>
<name>A0A1S2PMG9_9ACTN</name>
<dbReference type="InterPro" id="IPR017441">
    <property type="entry name" value="Protein_kinase_ATP_BS"/>
</dbReference>
<dbReference type="Gene3D" id="3.30.200.20">
    <property type="entry name" value="Phosphorylase Kinase, domain 1"/>
    <property type="match status" value="1"/>
</dbReference>
<keyword evidence="8 10" id="KW-0067">ATP-binding</keyword>
<dbReference type="InterPro" id="IPR001680">
    <property type="entry name" value="WD40_rpt"/>
</dbReference>
<dbReference type="InterPro" id="IPR008271">
    <property type="entry name" value="Ser/Thr_kinase_AS"/>
</dbReference>
<dbReference type="GO" id="GO:0004674">
    <property type="term" value="F:protein serine/threonine kinase activity"/>
    <property type="evidence" value="ECO:0007669"/>
    <property type="project" value="UniProtKB-KW"/>
</dbReference>
<dbReference type="InterPro" id="IPR020472">
    <property type="entry name" value="WD40_PAC1"/>
</dbReference>
<dbReference type="Pfam" id="PF00400">
    <property type="entry name" value="WD40"/>
    <property type="match status" value="6"/>
</dbReference>
<feature type="binding site" evidence="10">
    <location>
        <position position="40"/>
    </location>
    <ligand>
        <name>ATP</name>
        <dbReference type="ChEBI" id="CHEBI:30616"/>
    </ligand>
</feature>
<keyword evidence="4" id="KW-0808">Transferase</keyword>
<dbReference type="SMART" id="SM00220">
    <property type="entry name" value="S_TKc"/>
    <property type="match status" value="1"/>
</dbReference>
<dbReference type="Pfam" id="PF00069">
    <property type="entry name" value="Pkinase"/>
    <property type="match status" value="1"/>
</dbReference>
<feature type="compositionally biased region" description="Polar residues" evidence="11">
    <location>
        <begin position="299"/>
        <end position="310"/>
    </location>
</feature>
<dbReference type="PROSITE" id="PS50082">
    <property type="entry name" value="WD_REPEATS_2"/>
    <property type="match status" value="4"/>
</dbReference>
<dbReference type="Gene3D" id="2.130.10.10">
    <property type="entry name" value="YVTN repeat-like/Quinoprotein amine dehydrogenase"/>
    <property type="match status" value="3"/>
</dbReference>
<organism evidence="13 14">
    <name type="scientific">Streptomyces monashensis</name>
    <dbReference type="NCBI Taxonomy" id="1678012"/>
    <lineage>
        <taxon>Bacteria</taxon>
        <taxon>Bacillati</taxon>
        <taxon>Actinomycetota</taxon>
        <taxon>Actinomycetes</taxon>
        <taxon>Kitasatosporales</taxon>
        <taxon>Streptomycetaceae</taxon>
        <taxon>Streptomyces</taxon>
    </lineage>
</organism>
<sequence>MRAGDHLSGRYRLNVRLGHGGMGEVWRAFDTELGRPVAVKVLLQFHATHEELQRFRREASIGARLKHPGITVVYDVGQHENRQFIVMELLEGMDLSQLLARSPGGLPVAEAVGLALQTAEALAAAHGGKVVHRDLKPGNLFLQDDGRIKICDFGIARAADTTGSITVTDRLVGTPAYMAPEQWRGEHVDAKCDQYALGCVLHALLAGTPPFPVSEQPWVLMHRHLEETPPALHRLRNDVPAEIAELVTALLAKHPDARPDAASTAQRLHSIQRHAPGPDSTSTRDATPPSRGPAPASEDPTTPVTATAPNHDTAPAPTQPIVPPLAPAALRHRPRRRALILGSLATASAGTLAALGLTLADSAGTPKKGGSPSPGPSRHPASSPGSPVTLRGGGNAVVRSVAFSPDGNTLASADDDGEARLWNVATKTLAKTFTHKPVNPWPKSLAQVTAFNPAFSTALSVAFSPDGARLAVGNGDGTVSVWNVATGAETTLPYLDPVEWNGSVAYVAFHPSGGMLAASYDAPAFRLWNLSTRTAGTPLTTGDTSWISTLAFSPSGTVLATSSGNGNPGNTTSDGRLQLWDVPSRSNIATLARTNSTLHSLAFSSDGKRLANLRSDGTLTLWDVSARRSTATLAGPGSEITCIAPGPGTLLASGTKDGAVNVWNTANSGSTAAVTTDTTSNCIAFSPDGKTLASGGTNLTMWTMT</sequence>
<dbReference type="PROSITE" id="PS00107">
    <property type="entry name" value="PROTEIN_KINASE_ATP"/>
    <property type="match status" value="1"/>
</dbReference>
<keyword evidence="14" id="KW-1185">Reference proteome</keyword>
<evidence type="ECO:0000313" key="14">
    <source>
        <dbReference type="Proteomes" id="UP000179642"/>
    </source>
</evidence>
<accession>A0A1S2PMG9</accession>
<dbReference type="Gene3D" id="1.10.510.10">
    <property type="entry name" value="Transferase(Phosphotransferase) domain 1"/>
    <property type="match status" value="1"/>
</dbReference>
<evidence type="ECO:0000256" key="7">
    <source>
        <dbReference type="ARBA" id="ARBA00022777"/>
    </source>
</evidence>
<evidence type="ECO:0000256" key="6">
    <source>
        <dbReference type="ARBA" id="ARBA00022741"/>
    </source>
</evidence>
<dbReference type="InterPro" id="IPR036322">
    <property type="entry name" value="WD40_repeat_dom_sf"/>
</dbReference>
<feature type="compositionally biased region" description="Low complexity" evidence="11">
    <location>
        <begin position="362"/>
        <end position="387"/>
    </location>
</feature>
<dbReference type="AlphaFoldDB" id="A0A1S2PMG9"/>
<dbReference type="InterPro" id="IPR019775">
    <property type="entry name" value="WD40_repeat_CS"/>
</dbReference>
<gene>
    <name evidence="13" type="ORF">BIV23_35665</name>
</gene>
<dbReference type="PRINTS" id="PR00320">
    <property type="entry name" value="GPROTEINBRPT"/>
</dbReference>
<evidence type="ECO:0000256" key="4">
    <source>
        <dbReference type="ARBA" id="ARBA00022679"/>
    </source>
</evidence>
<dbReference type="PANTHER" id="PTHR43289">
    <property type="entry name" value="MITOGEN-ACTIVATED PROTEIN KINASE KINASE KINASE 20-RELATED"/>
    <property type="match status" value="1"/>
</dbReference>
<dbReference type="SUPFAM" id="SSF50978">
    <property type="entry name" value="WD40 repeat-like"/>
    <property type="match status" value="1"/>
</dbReference>
<feature type="repeat" description="WD" evidence="9">
    <location>
        <begin position="633"/>
        <end position="673"/>
    </location>
</feature>
<dbReference type="SUPFAM" id="SSF56112">
    <property type="entry name" value="Protein kinase-like (PK-like)"/>
    <property type="match status" value="1"/>
</dbReference>
<feature type="domain" description="Protein kinase" evidence="12">
    <location>
        <begin position="11"/>
        <end position="272"/>
    </location>
</feature>
<evidence type="ECO:0000256" key="2">
    <source>
        <dbReference type="ARBA" id="ARBA00022527"/>
    </source>
</evidence>
<keyword evidence="7" id="KW-0418">Kinase</keyword>
<keyword evidence="5" id="KW-0677">Repeat</keyword>
<dbReference type="InterPro" id="IPR015943">
    <property type="entry name" value="WD40/YVTN_repeat-like_dom_sf"/>
</dbReference>
<dbReference type="SMART" id="SM00320">
    <property type="entry name" value="WD40"/>
    <property type="match status" value="7"/>
</dbReference>
<proteinExistence type="predicted"/>
<dbReference type="Proteomes" id="UP000179642">
    <property type="component" value="Unassembled WGS sequence"/>
</dbReference>
<dbReference type="PROSITE" id="PS00108">
    <property type="entry name" value="PROTEIN_KINASE_ST"/>
    <property type="match status" value="1"/>
</dbReference>
<dbReference type="PANTHER" id="PTHR43289:SF6">
    <property type="entry name" value="SERINE_THREONINE-PROTEIN KINASE NEKL-3"/>
    <property type="match status" value="1"/>
</dbReference>
<feature type="repeat" description="WD" evidence="9">
    <location>
        <begin position="391"/>
        <end position="432"/>
    </location>
</feature>
<protein>
    <recommendedName>
        <fullName evidence="1">non-specific serine/threonine protein kinase</fullName>
        <ecNumber evidence="1">2.7.11.1</ecNumber>
    </recommendedName>
</protein>
<keyword evidence="3 9" id="KW-0853">WD repeat</keyword>
<dbReference type="InterPro" id="IPR011009">
    <property type="entry name" value="Kinase-like_dom_sf"/>
</dbReference>
<dbReference type="EMBL" id="MLYO01000067">
    <property type="protein sequence ID" value="OIJ94999.1"/>
    <property type="molecule type" value="Genomic_DNA"/>
</dbReference>
<feature type="region of interest" description="Disordered" evidence="11">
    <location>
        <begin position="257"/>
        <end position="324"/>
    </location>
</feature>
<dbReference type="EC" id="2.7.11.1" evidence="1"/>
<dbReference type="GO" id="GO:0005524">
    <property type="term" value="F:ATP binding"/>
    <property type="evidence" value="ECO:0007669"/>
    <property type="project" value="UniProtKB-UniRule"/>
</dbReference>
<evidence type="ECO:0000259" key="12">
    <source>
        <dbReference type="PROSITE" id="PS50011"/>
    </source>
</evidence>
<feature type="region of interest" description="Disordered" evidence="11">
    <location>
        <begin position="362"/>
        <end position="393"/>
    </location>
</feature>
<dbReference type="CDD" id="cd00200">
    <property type="entry name" value="WD40"/>
    <property type="match status" value="1"/>
</dbReference>
<feature type="repeat" description="WD" evidence="9">
    <location>
        <begin position="460"/>
        <end position="492"/>
    </location>
</feature>
<evidence type="ECO:0000256" key="8">
    <source>
        <dbReference type="ARBA" id="ARBA00022840"/>
    </source>
</evidence>
<evidence type="ECO:0000313" key="13">
    <source>
        <dbReference type="EMBL" id="OIJ94999.1"/>
    </source>
</evidence>
<dbReference type="RefSeq" id="WP_071385106.1">
    <property type="nucleotide sequence ID" value="NZ_MLYO01000067.1"/>
</dbReference>
<evidence type="ECO:0000256" key="5">
    <source>
        <dbReference type="ARBA" id="ARBA00022737"/>
    </source>
</evidence>
<feature type="repeat" description="WD" evidence="9">
    <location>
        <begin position="591"/>
        <end position="632"/>
    </location>
</feature>